<dbReference type="SUPFAM" id="SSF53448">
    <property type="entry name" value="Nucleotide-diphospho-sugar transferases"/>
    <property type="match status" value="1"/>
</dbReference>
<gene>
    <name evidence="3" type="ORF">Cpa01nite_20020</name>
</gene>
<evidence type="ECO:0000313" key="4">
    <source>
        <dbReference type="Proteomes" id="UP000642125"/>
    </source>
</evidence>
<dbReference type="InterPro" id="IPR029044">
    <property type="entry name" value="Nucleotide-diphossugar_trans"/>
</dbReference>
<feature type="domain" description="Glycosyltransferase 2-like" evidence="2">
    <location>
        <begin position="23"/>
        <end position="185"/>
    </location>
</feature>
<feature type="region of interest" description="Disordered" evidence="1">
    <location>
        <begin position="265"/>
        <end position="295"/>
    </location>
</feature>
<organism evidence="3 4">
    <name type="scientific">Cellulomonas pakistanensis</name>
    <dbReference type="NCBI Taxonomy" id="992287"/>
    <lineage>
        <taxon>Bacteria</taxon>
        <taxon>Bacillati</taxon>
        <taxon>Actinomycetota</taxon>
        <taxon>Actinomycetes</taxon>
        <taxon>Micrococcales</taxon>
        <taxon>Cellulomonadaceae</taxon>
        <taxon>Cellulomonas</taxon>
    </lineage>
</organism>
<reference evidence="3" key="1">
    <citation type="submission" date="2021-01" db="EMBL/GenBank/DDBJ databases">
        <title>Whole genome shotgun sequence of Cellulomonas pakistanensis NBRC 110800.</title>
        <authorList>
            <person name="Komaki H."/>
            <person name="Tamura T."/>
        </authorList>
    </citation>
    <scope>NUCLEOTIDE SEQUENCE</scope>
    <source>
        <strain evidence="3">NBRC 110800</strain>
    </source>
</reference>
<dbReference type="PANTHER" id="PTHR43685">
    <property type="entry name" value="GLYCOSYLTRANSFERASE"/>
    <property type="match status" value="1"/>
</dbReference>
<proteinExistence type="predicted"/>
<name>A0A919P9R9_9CELL</name>
<dbReference type="Proteomes" id="UP000642125">
    <property type="component" value="Unassembled WGS sequence"/>
</dbReference>
<dbReference type="AlphaFoldDB" id="A0A919P9R9"/>
<evidence type="ECO:0000256" key="1">
    <source>
        <dbReference type="SAM" id="MobiDB-lite"/>
    </source>
</evidence>
<evidence type="ECO:0000313" key="3">
    <source>
        <dbReference type="EMBL" id="GIG36621.1"/>
    </source>
</evidence>
<feature type="compositionally biased region" description="Gly residues" evidence="1">
    <location>
        <begin position="265"/>
        <end position="280"/>
    </location>
</feature>
<protein>
    <recommendedName>
        <fullName evidence="2">Glycosyltransferase 2-like domain-containing protein</fullName>
    </recommendedName>
</protein>
<evidence type="ECO:0000259" key="2">
    <source>
        <dbReference type="Pfam" id="PF00535"/>
    </source>
</evidence>
<dbReference type="CDD" id="cd00761">
    <property type="entry name" value="Glyco_tranf_GTA_type"/>
    <property type="match status" value="1"/>
</dbReference>
<dbReference type="InterPro" id="IPR050834">
    <property type="entry name" value="Glycosyltransf_2"/>
</dbReference>
<sequence>MTVPSARHDRPRGGPTDAPVEVSVVIAARDEARTLPHQLRALAAQRPACSWEVVLADNGSTDGTLAVAEAARSWLPELRTVDASAVRGAGAARNVGVAASRGSLVLFCDADDVVAPGWVEALRAGLRRTELVAGRLEWRLLNDPAAQASRALPQDDALQHGEPLPDLPCASSSNLGVRRDVFRRLGGFDPAARFLQDTDLCWRAQLSGAALGFEPSAVVHMRLRSGLRGAWRQGRSSGMGQRWLAARYGAVAAARAGVAEAEAGAGGGAHGAGGAGGSASGGAPAAGEAGGRRLGAGRSWPARVVRRAGLVAGEVLRVRSAGDAARLAWSTGFGVGYALGGLPDPEPYAVPSRVVRASAGCA</sequence>
<keyword evidence="4" id="KW-1185">Reference proteome</keyword>
<dbReference type="Gene3D" id="3.90.550.10">
    <property type="entry name" value="Spore Coat Polysaccharide Biosynthesis Protein SpsA, Chain A"/>
    <property type="match status" value="1"/>
</dbReference>
<comment type="caution">
    <text evidence="3">The sequence shown here is derived from an EMBL/GenBank/DDBJ whole genome shotgun (WGS) entry which is preliminary data.</text>
</comment>
<dbReference type="InterPro" id="IPR001173">
    <property type="entry name" value="Glyco_trans_2-like"/>
</dbReference>
<dbReference type="EMBL" id="BONO01000013">
    <property type="protein sequence ID" value="GIG36621.1"/>
    <property type="molecule type" value="Genomic_DNA"/>
</dbReference>
<accession>A0A919P9R9</accession>
<dbReference type="PANTHER" id="PTHR43685:SF12">
    <property type="entry name" value="GLYCOSYL TRANSFERASE FAMILY 2"/>
    <property type="match status" value="1"/>
</dbReference>
<dbReference type="RefSeq" id="WP_203668641.1">
    <property type="nucleotide sequence ID" value="NZ_BONO01000013.1"/>
</dbReference>
<dbReference type="Pfam" id="PF00535">
    <property type="entry name" value="Glycos_transf_2"/>
    <property type="match status" value="1"/>
</dbReference>